<keyword evidence="3" id="KW-1185">Reference proteome</keyword>
<comment type="caution">
    <text evidence="2">The sequence shown here is derived from an EMBL/GenBank/DDBJ whole genome shotgun (WGS) entry which is preliminary data.</text>
</comment>
<evidence type="ECO:0000256" key="1">
    <source>
        <dbReference type="SAM" id="MobiDB-lite"/>
    </source>
</evidence>
<feature type="compositionally biased region" description="Low complexity" evidence="1">
    <location>
        <begin position="19"/>
        <end position="34"/>
    </location>
</feature>
<dbReference type="OrthoDB" id="2885930at2759"/>
<feature type="region of interest" description="Disordered" evidence="1">
    <location>
        <begin position="1"/>
        <end position="89"/>
    </location>
</feature>
<dbReference type="EMBL" id="JACAZI010000014">
    <property type="protein sequence ID" value="KAF7345004.1"/>
    <property type="molecule type" value="Genomic_DNA"/>
</dbReference>
<feature type="region of interest" description="Disordered" evidence="1">
    <location>
        <begin position="246"/>
        <end position="275"/>
    </location>
</feature>
<name>A0A8H6XR84_9AGAR</name>
<gene>
    <name evidence="2" type="ORF">MVEN_01663200</name>
</gene>
<dbReference type="Proteomes" id="UP000620124">
    <property type="component" value="Unassembled WGS sequence"/>
</dbReference>
<dbReference type="AlphaFoldDB" id="A0A8H6XR84"/>
<proteinExistence type="predicted"/>
<feature type="region of interest" description="Disordered" evidence="1">
    <location>
        <begin position="445"/>
        <end position="494"/>
    </location>
</feature>
<sequence>MFTADSPVDEDGNSAFQQALELAAGGNASASANESRSESRLAAHSRIPSIDLEPDADSREDKLDAAAGAPLPMSGPPTPTATGLPSFEPLGEGDVYDVFDLELTLGAGGKEAGIDARYRSSDISSTSSGRPTYKIQKKTKAHFLGKKNMTVDVSRSLAWDSTTATAANNGSKGYANVFSAKDQSSRSIALHATNSVLSKTAIGAVLDVSSICGAYDPSRAAPGPRRETSAAGHHFFTLKLNSSCMPDKPAHAHGTTRKRGVPAQPAAQAGPKPYTGGGHFVLDGAPHGRRDLLTTLYCTGYEQRPHARPGDIVVAELRLRPLPASISTTDPGAAPPPRPNAWVRFFKERHAALHVARRGLDACMTGPHVHMQVPAADAAGRRAVLARGQALEVVLAALGTALLAVEHDGLESKRWAWLVQRNGAPMALASPAPLAMASLASLPATADNPGLASPDGEGDGTDGHSTDDSQQSPSPGPMGFEPHNRTPGGAGLFAPKSYTASIAEQQNFNFTNAFGG</sequence>
<accession>A0A8H6XR84</accession>
<organism evidence="2 3">
    <name type="scientific">Mycena venus</name>
    <dbReference type="NCBI Taxonomy" id="2733690"/>
    <lineage>
        <taxon>Eukaryota</taxon>
        <taxon>Fungi</taxon>
        <taxon>Dikarya</taxon>
        <taxon>Basidiomycota</taxon>
        <taxon>Agaricomycotina</taxon>
        <taxon>Agaricomycetes</taxon>
        <taxon>Agaricomycetidae</taxon>
        <taxon>Agaricales</taxon>
        <taxon>Marasmiineae</taxon>
        <taxon>Mycenaceae</taxon>
        <taxon>Mycena</taxon>
    </lineage>
</organism>
<protein>
    <submittedName>
        <fullName evidence="2">Uncharacterized protein</fullName>
    </submittedName>
</protein>
<reference evidence="2" key="1">
    <citation type="submission" date="2020-05" db="EMBL/GenBank/DDBJ databases">
        <title>Mycena genomes resolve the evolution of fungal bioluminescence.</title>
        <authorList>
            <person name="Tsai I.J."/>
        </authorList>
    </citation>
    <scope>NUCLEOTIDE SEQUENCE</scope>
    <source>
        <strain evidence="2">CCC161011</strain>
    </source>
</reference>
<evidence type="ECO:0000313" key="2">
    <source>
        <dbReference type="EMBL" id="KAF7345004.1"/>
    </source>
</evidence>
<evidence type="ECO:0000313" key="3">
    <source>
        <dbReference type="Proteomes" id="UP000620124"/>
    </source>
</evidence>
<feature type="compositionally biased region" description="Low complexity" evidence="1">
    <location>
        <begin position="262"/>
        <end position="273"/>
    </location>
</feature>